<dbReference type="OrthoDB" id="5344363at2"/>
<gene>
    <name evidence="1" type="ORF">C4900_00025</name>
</gene>
<reference evidence="1 2" key="1">
    <citation type="submission" date="2018-02" db="EMBL/GenBank/DDBJ databases">
        <title>Insights into the biology of acidophilic members of the Acidiferrobacteraceae family derived from comparative genomic analyses.</title>
        <authorList>
            <person name="Issotta F."/>
            <person name="Thyssen C."/>
            <person name="Mena C."/>
            <person name="Moya A."/>
            <person name="Bellenberg S."/>
            <person name="Sproer C."/>
            <person name="Covarrubias P.C."/>
            <person name="Sand W."/>
            <person name="Quatrini R."/>
            <person name="Vera M."/>
        </authorList>
    </citation>
    <scope>NUCLEOTIDE SEQUENCE [LARGE SCALE GENOMIC DNA]</scope>
    <source>
        <strain evidence="2">m-1</strain>
    </source>
</reference>
<dbReference type="Gene3D" id="2.30.30.400">
    <property type="entry name" value="Rof-like"/>
    <property type="match status" value="1"/>
</dbReference>
<protein>
    <submittedName>
        <fullName evidence="1">Uncharacterized protein</fullName>
    </submittedName>
</protein>
<dbReference type="SUPFAM" id="SSF101744">
    <property type="entry name" value="Rof/RNase P subunit-like"/>
    <property type="match status" value="1"/>
</dbReference>
<dbReference type="InterPro" id="IPR023534">
    <property type="entry name" value="Rof/RNase_P-like"/>
</dbReference>
<dbReference type="RefSeq" id="WP_065970077.1">
    <property type="nucleotide sequence ID" value="NZ_CP080624.1"/>
</dbReference>
<evidence type="ECO:0000313" key="2">
    <source>
        <dbReference type="Proteomes" id="UP000253250"/>
    </source>
</evidence>
<dbReference type="AlphaFoldDB" id="A0A1C2G225"/>
<organism evidence="1 2">
    <name type="scientific">Acidiferrobacter thiooxydans</name>
    <dbReference type="NCBI Taxonomy" id="163359"/>
    <lineage>
        <taxon>Bacteria</taxon>
        <taxon>Pseudomonadati</taxon>
        <taxon>Pseudomonadota</taxon>
        <taxon>Gammaproteobacteria</taxon>
        <taxon>Acidiferrobacterales</taxon>
        <taxon>Acidiferrobacteraceae</taxon>
        <taxon>Acidiferrobacter</taxon>
    </lineage>
</organism>
<dbReference type="STRING" id="163359.A9R16_11085"/>
<accession>A0A1C2G225</accession>
<dbReference type="EMBL" id="PSYR01000001">
    <property type="protein sequence ID" value="RCN58237.1"/>
    <property type="molecule type" value="Genomic_DNA"/>
</dbReference>
<sequence>MDDAYRPIPCAVQDRYERAIITGQPLLLDWPSGDRRLTDRVRILDLETTEGAEYVRFADRHGCVHRVRLDHVRLPDSP</sequence>
<keyword evidence="2" id="KW-1185">Reference proteome</keyword>
<dbReference type="InterPro" id="IPR038626">
    <property type="entry name" value="Rof-like_sf"/>
</dbReference>
<proteinExistence type="predicted"/>
<dbReference type="Proteomes" id="UP000253250">
    <property type="component" value="Unassembled WGS sequence"/>
</dbReference>
<evidence type="ECO:0000313" key="1">
    <source>
        <dbReference type="EMBL" id="RCN58237.1"/>
    </source>
</evidence>
<name>A0A1C2G225_9GAMM</name>
<comment type="caution">
    <text evidence="1">The sequence shown here is derived from an EMBL/GenBank/DDBJ whole genome shotgun (WGS) entry which is preliminary data.</text>
</comment>